<feature type="region of interest" description="Disordered" evidence="1">
    <location>
        <begin position="64"/>
        <end position="115"/>
    </location>
</feature>
<dbReference type="Proteomes" id="UP001485043">
    <property type="component" value="Unassembled WGS sequence"/>
</dbReference>
<dbReference type="EMBL" id="JALJOV010001124">
    <property type="protein sequence ID" value="KAK9853896.1"/>
    <property type="molecule type" value="Genomic_DNA"/>
</dbReference>
<proteinExistence type="predicted"/>
<sequence length="228" mass="25197">MAPSAVCLPSAPLDFFQAWSDCVLRTLSDNCQVNLGRFRDSCSYWQEGSQERCVSHLAASSQHSDTALTQSSSQPPQVAVWTEESVSPNQDSIGVLEDPSQEHHSSAARPTGRDATMDDTVDLLLHFADQSSEPACGQPGAKSIRWASNLEAHSQHHHTPDLTARPARTCLKQRSKEHTFPHLEEAQAFEGALLLATKISAQQVDRPPFARSIWRTGHKRSRLSRYVS</sequence>
<gene>
    <name evidence="2" type="ORF">WJX84_005634</name>
</gene>
<protein>
    <submittedName>
        <fullName evidence="2">Uncharacterized protein</fullName>
    </submittedName>
</protein>
<comment type="caution">
    <text evidence="2">The sequence shown here is derived from an EMBL/GenBank/DDBJ whole genome shotgun (WGS) entry which is preliminary data.</text>
</comment>
<reference evidence="2 3" key="1">
    <citation type="journal article" date="2024" name="Nat. Commun.">
        <title>Phylogenomics reveals the evolutionary origins of lichenization in chlorophyte algae.</title>
        <authorList>
            <person name="Puginier C."/>
            <person name="Libourel C."/>
            <person name="Otte J."/>
            <person name="Skaloud P."/>
            <person name="Haon M."/>
            <person name="Grisel S."/>
            <person name="Petersen M."/>
            <person name="Berrin J.G."/>
            <person name="Delaux P.M."/>
            <person name="Dal Grande F."/>
            <person name="Keller J."/>
        </authorList>
    </citation>
    <scope>NUCLEOTIDE SEQUENCE [LARGE SCALE GENOMIC DNA]</scope>
    <source>
        <strain evidence="2 3">SAG 2523</strain>
    </source>
</reference>
<evidence type="ECO:0000313" key="2">
    <source>
        <dbReference type="EMBL" id="KAK9853896.1"/>
    </source>
</evidence>
<evidence type="ECO:0000313" key="3">
    <source>
        <dbReference type="Proteomes" id="UP001485043"/>
    </source>
</evidence>
<organism evidence="2 3">
    <name type="scientific">Apatococcus fuscideae</name>
    <dbReference type="NCBI Taxonomy" id="2026836"/>
    <lineage>
        <taxon>Eukaryota</taxon>
        <taxon>Viridiplantae</taxon>
        <taxon>Chlorophyta</taxon>
        <taxon>core chlorophytes</taxon>
        <taxon>Trebouxiophyceae</taxon>
        <taxon>Chlorellales</taxon>
        <taxon>Chlorellaceae</taxon>
        <taxon>Apatococcus</taxon>
    </lineage>
</organism>
<dbReference type="AlphaFoldDB" id="A0AAW1SRR6"/>
<feature type="compositionally biased region" description="Polar residues" evidence="1">
    <location>
        <begin position="64"/>
        <end position="76"/>
    </location>
</feature>
<keyword evidence="3" id="KW-1185">Reference proteome</keyword>
<feature type="compositionally biased region" description="Basic and acidic residues" evidence="1">
    <location>
        <begin position="100"/>
        <end position="115"/>
    </location>
</feature>
<accession>A0AAW1SRR6</accession>
<name>A0AAW1SRR6_9CHLO</name>
<evidence type="ECO:0000256" key="1">
    <source>
        <dbReference type="SAM" id="MobiDB-lite"/>
    </source>
</evidence>